<evidence type="ECO:0000256" key="1">
    <source>
        <dbReference type="ARBA" id="ARBA00022737"/>
    </source>
</evidence>
<comment type="caution">
    <text evidence="4">The sequence shown here is derived from an EMBL/GenBank/DDBJ whole genome shotgun (WGS) entry which is preliminary data.</text>
</comment>
<dbReference type="PANTHER" id="PTHR45586">
    <property type="entry name" value="TPR REPEAT-CONTAINING PROTEIN PA4667"/>
    <property type="match status" value="1"/>
</dbReference>
<dbReference type="AlphaFoldDB" id="A0A7K1Y2U8"/>
<dbReference type="Gene3D" id="1.25.40.10">
    <property type="entry name" value="Tetratricopeptide repeat domain"/>
    <property type="match status" value="2"/>
</dbReference>
<dbReference type="InterPro" id="IPR011990">
    <property type="entry name" value="TPR-like_helical_dom_sf"/>
</dbReference>
<protein>
    <submittedName>
        <fullName evidence="4">Tetratricopeptide repeat protein</fullName>
    </submittedName>
</protein>
<feature type="signal peptide" evidence="3">
    <location>
        <begin position="1"/>
        <end position="31"/>
    </location>
</feature>
<evidence type="ECO:0000313" key="5">
    <source>
        <dbReference type="Proteomes" id="UP000451233"/>
    </source>
</evidence>
<keyword evidence="3" id="KW-0732">Signal</keyword>
<dbReference type="SUPFAM" id="SSF48452">
    <property type="entry name" value="TPR-like"/>
    <property type="match status" value="3"/>
</dbReference>
<dbReference type="PANTHER" id="PTHR45586:SF1">
    <property type="entry name" value="LIPOPOLYSACCHARIDE ASSEMBLY PROTEIN B"/>
    <property type="match status" value="1"/>
</dbReference>
<name>A0A7K1Y2U8_9SPHI</name>
<keyword evidence="2" id="KW-0802">TPR repeat</keyword>
<evidence type="ECO:0000256" key="2">
    <source>
        <dbReference type="ARBA" id="ARBA00022803"/>
    </source>
</evidence>
<dbReference type="RefSeq" id="WP_160908603.1">
    <property type="nucleotide sequence ID" value="NZ_WVHS01000005.1"/>
</dbReference>
<proteinExistence type="predicted"/>
<keyword evidence="5" id="KW-1185">Reference proteome</keyword>
<organism evidence="4 5">
    <name type="scientific">Hufsiella ginkgonis</name>
    <dbReference type="NCBI Taxonomy" id="2695274"/>
    <lineage>
        <taxon>Bacteria</taxon>
        <taxon>Pseudomonadati</taxon>
        <taxon>Bacteroidota</taxon>
        <taxon>Sphingobacteriia</taxon>
        <taxon>Sphingobacteriales</taxon>
        <taxon>Sphingobacteriaceae</taxon>
        <taxon>Hufsiella</taxon>
    </lineage>
</organism>
<accession>A0A7K1Y2U8</accession>
<dbReference type="Pfam" id="PF13174">
    <property type="entry name" value="TPR_6"/>
    <property type="match status" value="1"/>
</dbReference>
<dbReference type="InterPro" id="IPR051012">
    <property type="entry name" value="CellSynth/LPSAsmb/PSIAsmb"/>
</dbReference>
<dbReference type="EMBL" id="WVHS01000005">
    <property type="protein sequence ID" value="MXV17613.1"/>
    <property type="molecule type" value="Genomic_DNA"/>
</dbReference>
<keyword evidence="1" id="KW-0677">Repeat</keyword>
<feature type="chain" id="PRO_5029470330" evidence="3">
    <location>
        <begin position="32"/>
        <end position="613"/>
    </location>
</feature>
<dbReference type="Proteomes" id="UP000451233">
    <property type="component" value="Unassembled WGS sequence"/>
</dbReference>
<dbReference type="InterPro" id="IPR019734">
    <property type="entry name" value="TPR_rpt"/>
</dbReference>
<gene>
    <name evidence="4" type="ORF">GS398_20095</name>
</gene>
<sequence>MTKLQFKFSRRPLRALVFAVTAVLASLNVHAQNTDEALAAQYYQNAEYDKSVVLYRKLFNDGKNQAFYDPFFNVMLKLRLYDEAGKVVKKQIKNNPGNYAFSVDYGRLLREGGNEEKANQWFDDLISNLPKNEGAIRDLANTFYRADGFDYAVKAFLAGRKSLGDNDAFAFELISLYRYQKNKVMLVEEYLNVLDKNPDVLQTAKNVLGNVFDNNADYELLKSTLLRRLQKSPQNVAYSELLTWQYLQQKDFDMALRQAIALDKRLKETGDRIYDLAALLLANQAYPTAADALQYLIGKGTENAYYIPAKVQLLNTKNQMLTTGKFTMPELQQLEKEYLSLLTEIGRSGSTAFAIQQLANLQAFYMGKPNEAQELLEGLLQKPGLTAAVTGQTKLDLGNIYILTGEVWEAALIYGQVEKDFPGQPMGQEAKFRNARLSYFLGDFSWSKAQVDVLKSSTSQLIANDALNLGLLITENTETSADSAALKSFARADMLIFKNQLPASLAALDSININFPNNSLNDDILMAKARIYIKQGDLQKAVPQLEGIMNNYRTDLWADDAIFMLADLYETRLNDPEKAKTYFEKIITEYPSSLYVIDARKRFRALRGDKLGS</sequence>
<evidence type="ECO:0000256" key="3">
    <source>
        <dbReference type="SAM" id="SignalP"/>
    </source>
</evidence>
<evidence type="ECO:0000313" key="4">
    <source>
        <dbReference type="EMBL" id="MXV17613.1"/>
    </source>
</evidence>
<reference evidence="4 5" key="1">
    <citation type="submission" date="2019-11" db="EMBL/GenBank/DDBJ databases">
        <title>Pedobacter sp. HMF7056 Genome sequencing and assembly.</title>
        <authorList>
            <person name="Kang H."/>
            <person name="Kim H."/>
            <person name="Joh K."/>
        </authorList>
    </citation>
    <scope>NUCLEOTIDE SEQUENCE [LARGE SCALE GENOMIC DNA]</scope>
    <source>
        <strain evidence="4 5">HMF7056</strain>
    </source>
</reference>